<evidence type="ECO:0000256" key="1">
    <source>
        <dbReference type="ARBA" id="ARBA00022553"/>
    </source>
</evidence>
<feature type="modified residue" description="4-aspartylphosphate" evidence="2">
    <location>
        <position position="58"/>
    </location>
</feature>
<feature type="domain" description="Response regulatory" evidence="3">
    <location>
        <begin position="9"/>
        <end position="123"/>
    </location>
</feature>
<keyword evidence="1 2" id="KW-0597">Phosphoprotein</keyword>
<dbReference type="Gene3D" id="3.40.50.2300">
    <property type="match status" value="1"/>
</dbReference>
<proteinExistence type="predicted"/>
<accession>A0A933GNE1</accession>
<dbReference type="AlphaFoldDB" id="A0A933GNE1"/>
<dbReference type="SUPFAM" id="SSF52172">
    <property type="entry name" value="CheY-like"/>
    <property type="match status" value="1"/>
</dbReference>
<gene>
    <name evidence="4" type="ORF">HY730_09660</name>
</gene>
<evidence type="ECO:0000256" key="2">
    <source>
        <dbReference type="PROSITE-ProRule" id="PRU00169"/>
    </source>
</evidence>
<protein>
    <submittedName>
        <fullName evidence="4">Response regulator</fullName>
    </submittedName>
</protein>
<dbReference type="InterPro" id="IPR011006">
    <property type="entry name" value="CheY-like_superfamily"/>
</dbReference>
<dbReference type="InterPro" id="IPR001789">
    <property type="entry name" value="Sig_transdc_resp-reg_receiver"/>
</dbReference>
<sequence>MNETKALGDILIVEDNQQAREVLKEIISSNGYAATLAKDGREALSAIQRQRFCLIFLDLRLPEVNGVDLLRKVKETTSGVPVIVVSGYPEDLLQLRNKDMWPEMVISKPFKISQIREALSLLKER</sequence>
<evidence type="ECO:0000259" key="3">
    <source>
        <dbReference type="PROSITE" id="PS50110"/>
    </source>
</evidence>
<dbReference type="GO" id="GO:0000160">
    <property type="term" value="P:phosphorelay signal transduction system"/>
    <property type="evidence" value="ECO:0007669"/>
    <property type="project" value="InterPro"/>
</dbReference>
<dbReference type="SMART" id="SM00448">
    <property type="entry name" value="REC"/>
    <property type="match status" value="1"/>
</dbReference>
<dbReference type="PANTHER" id="PTHR44591:SF3">
    <property type="entry name" value="RESPONSE REGULATORY DOMAIN-CONTAINING PROTEIN"/>
    <property type="match status" value="1"/>
</dbReference>
<dbReference type="PANTHER" id="PTHR44591">
    <property type="entry name" value="STRESS RESPONSE REGULATOR PROTEIN 1"/>
    <property type="match status" value="1"/>
</dbReference>
<dbReference type="PROSITE" id="PS50110">
    <property type="entry name" value="RESPONSE_REGULATORY"/>
    <property type="match status" value="1"/>
</dbReference>
<evidence type="ECO:0000313" key="4">
    <source>
        <dbReference type="EMBL" id="MBI4596621.1"/>
    </source>
</evidence>
<reference evidence="4" key="1">
    <citation type="submission" date="2020-07" db="EMBL/GenBank/DDBJ databases">
        <title>Huge and variable diversity of episymbiotic CPR bacteria and DPANN archaea in groundwater ecosystems.</title>
        <authorList>
            <person name="He C.Y."/>
            <person name="Keren R."/>
            <person name="Whittaker M."/>
            <person name="Farag I.F."/>
            <person name="Doudna J."/>
            <person name="Cate J.H.D."/>
            <person name="Banfield J.F."/>
        </authorList>
    </citation>
    <scope>NUCLEOTIDE SEQUENCE</scope>
    <source>
        <strain evidence="4">NC_groundwater_1482_Ag_S-0.65um_47_24</strain>
    </source>
</reference>
<name>A0A933GNE1_UNCTE</name>
<dbReference type="EMBL" id="JACQWF010000418">
    <property type="protein sequence ID" value="MBI4596621.1"/>
    <property type="molecule type" value="Genomic_DNA"/>
</dbReference>
<organism evidence="4 5">
    <name type="scientific">Tectimicrobiota bacterium</name>
    <dbReference type="NCBI Taxonomy" id="2528274"/>
    <lineage>
        <taxon>Bacteria</taxon>
        <taxon>Pseudomonadati</taxon>
        <taxon>Nitrospinota/Tectimicrobiota group</taxon>
        <taxon>Candidatus Tectimicrobiota</taxon>
    </lineage>
</organism>
<dbReference type="Proteomes" id="UP000772181">
    <property type="component" value="Unassembled WGS sequence"/>
</dbReference>
<dbReference type="Pfam" id="PF00072">
    <property type="entry name" value="Response_reg"/>
    <property type="match status" value="1"/>
</dbReference>
<comment type="caution">
    <text evidence="4">The sequence shown here is derived from an EMBL/GenBank/DDBJ whole genome shotgun (WGS) entry which is preliminary data.</text>
</comment>
<evidence type="ECO:0000313" key="5">
    <source>
        <dbReference type="Proteomes" id="UP000772181"/>
    </source>
</evidence>
<dbReference type="InterPro" id="IPR050595">
    <property type="entry name" value="Bact_response_regulator"/>
</dbReference>